<dbReference type="AlphaFoldDB" id="A0AAW3HGH9"/>
<proteinExistence type="predicted"/>
<dbReference type="EMBL" id="JZKT01000021">
    <property type="protein sequence ID" value="KJX35439.1"/>
    <property type="molecule type" value="Genomic_DNA"/>
</dbReference>
<gene>
    <name evidence="1" type="ORF">SG71_14045</name>
</gene>
<sequence length="58" mass="6869">MKYYSSDQVFNDLVSGEVKRHVIYASMQAAKSRGYLDRMKIFADALARYDQYRKEKPE</sequence>
<evidence type="ECO:0000313" key="1">
    <source>
        <dbReference type="EMBL" id="KJX35439.1"/>
    </source>
</evidence>
<comment type="caution">
    <text evidence="1">The sequence shown here is derived from an EMBL/GenBank/DDBJ whole genome shotgun (WGS) entry which is preliminary data.</text>
</comment>
<keyword evidence="2" id="KW-1185">Reference proteome</keyword>
<name>A0AAW3HGH9_9ENTR</name>
<evidence type="ECO:0000313" key="2">
    <source>
        <dbReference type="Proteomes" id="UP000033354"/>
    </source>
</evidence>
<dbReference type="RefSeq" id="WP_045890501.1">
    <property type="nucleotide sequence ID" value="NZ_JADKYK010000023.1"/>
</dbReference>
<reference evidence="1 2" key="1">
    <citation type="submission" date="2015-02" db="EMBL/GenBank/DDBJ databases">
        <authorList>
            <person name="Adams M."/>
            <person name="Sutton G."/>
            <person name="Nelson K."/>
            <person name="Bonomo R."/>
            <person name="McCorrison J."/>
            <person name="Sanka R."/>
            <person name="Brinkac L."/>
            <person name="Nierman W."/>
        </authorList>
    </citation>
    <scope>NUCLEOTIDE SEQUENCE [LARGE SCALE GENOMIC DNA]</scope>
    <source>
        <strain evidence="1 2">CIDEIMsCOL9</strain>
    </source>
</reference>
<protein>
    <submittedName>
        <fullName evidence="1">Uncharacterized protein</fullName>
    </submittedName>
</protein>
<accession>A0AAW3HGH9</accession>
<organism evidence="1 2">
    <name type="scientific">Enterobacter chengduensis</name>
    <dbReference type="NCBI Taxonomy" id="2494701"/>
    <lineage>
        <taxon>Bacteria</taxon>
        <taxon>Pseudomonadati</taxon>
        <taxon>Pseudomonadota</taxon>
        <taxon>Gammaproteobacteria</taxon>
        <taxon>Enterobacterales</taxon>
        <taxon>Enterobacteriaceae</taxon>
        <taxon>Enterobacter</taxon>
        <taxon>Enterobacter cloacae complex</taxon>
    </lineage>
</organism>
<dbReference type="Proteomes" id="UP000033354">
    <property type="component" value="Unassembled WGS sequence"/>
</dbReference>